<dbReference type="EMBL" id="JAWRLE010000009">
    <property type="protein sequence ID" value="MEB2578931.1"/>
    <property type="molecule type" value="Genomic_DNA"/>
</dbReference>
<organism evidence="2 3">
    <name type="scientific">Burkholderia anthinoferrum</name>
    <dbReference type="NCBI Taxonomy" id="3090833"/>
    <lineage>
        <taxon>Bacteria</taxon>
        <taxon>Pseudomonadati</taxon>
        <taxon>Pseudomonadota</taxon>
        <taxon>Betaproteobacteria</taxon>
        <taxon>Burkholderiales</taxon>
        <taxon>Burkholderiaceae</taxon>
        <taxon>Burkholderia</taxon>
    </lineage>
</organism>
<sequence>MPTAEKNITVLRSDLPINHRNHHCTGHEMTTRNHWKQINQSAKEQQQPWMRRRFLVASTVLPFGTLLKHATAVAQNNVLPPITITAPQPPDFNFGDFGVKVNDIPGANPGAGIPAPTVCFNQYCTSNFMLLFANTGNMIRATDMFLKHLEIFGKNDTAFWRNQLTLVGGFTPWLALGGYKHLPGANPYGFSFEPGQYANITALFGIYIGQSHGIPPTSTFSSYGNPLMFVEAINHWIHGDGTQQTINIESLNLKMGIADFREIAKAVENPGYGPGTYSFDTAFSTNIFNHGTKDLWSASVFGRVSGRIRGTLVMLEDNTYRFDGYYSLNPDRFDADPSNRPFLQEAATTFLAKLGAVLGHKDYQINFFGEKHLSFSGQRPVKNAGTRPPQAVHRPSFGGLMRPPR</sequence>
<dbReference type="RefSeq" id="WP_323619644.1">
    <property type="nucleotide sequence ID" value="NZ_JAWRKY010000013.1"/>
</dbReference>
<dbReference type="Gene3D" id="3.30.450.400">
    <property type="entry name" value="Colicin M, catalytic domain"/>
    <property type="match status" value="1"/>
</dbReference>
<accession>A0ABU5WJM0</accession>
<reference evidence="2 3" key="1">
    <citation type="journal article" date="2023" name="Front. Microbiol.">
        <title>Genomic analyses of Burkholderia respiratory isolates indicates two evolutionarily distinct B. anthina clades.</title>
        <authorList>
            <person name="Pham A."/>
            <person name="Volmer J.G."/>
            <person name="Chambers D.C."/>
            <person name="Smith D.J."/>
            <person name="Reid D.W."/>
            <person name="Burr L."/>
            <person name="Wells T.J."/>
        </authorList>
    </citation>
    <scope>NUCLEOTIDE SEQUENCE [LARGE SCALE GENOMIC DNA]</scope>
    <source>
        <strain evidence="2 3">BCCIQ07A</strain>
    </source>
</reference>
<dbReference type="InterPro" id="IPR028056">
    <property type="entry name" value="Colicin_M"/>
</dbReference>
<keyword evidence="3" id="KW-1185">Reference proteome</keyword>
<gene>
    <name evidence="2" type="ORF">SB593_08140</name>
</gene>
<proteinExistence type="predicted"/>
<name>A0ABU5WJM0_9BURK</name>
<dbReference type="Proteomes" id="UP001304467">
    <property type="component" value="Unassembled WGS sequence"/>
</dbReference>
<feature type="region of interest" description="Disordered" evidence="1">
    <location>
        <begin position="379"/>
        <end position="405"/>
    </location>
</feature>
<evidence type="ECO:0000256" key="1">
    <source>
        <dbReference type="SAM" id="MobiDB-lite"/>
    </source>
</evidence>
<comment type="caution">
    <text evidence="2">The sequence shown here is derived from an EMBL/GenBank/DDBJ whole genome shotgun (WGS) entry which is preliminary data.</text>
</comment>
<evidence type="ECO:0000313" key="2">
    <source>
        <dbReference type="EMBL" id="MEB2578931.1"/>
    </source>
</evidence>
<dbReference type="Pfam" id="PF14859">
    <property type="entry name" value="Colicin_M"/>
    <property type="match status" value="1"/>
</dbReference>
<evidence type="ECO:0000313" key="3">
    <source>
        <dbReference type="Proteomes" id="UP001304467"/>
    </source>
</evidence>
<protein>
    <submittedName>
        <fullName evidence="2">Lipid II-degrading bacteriocin</fullName>
    </submittedName>
</protein>